<evidence type="ECO:0000256" key="8">
    <source>
        <dbReference type="ARBA" id="ARBA00022967"/>
    </source>
</evidence>
<dbReference type="PANTHER" id="PTHR43790:SF3">
    <property type="entry name" value="D-ALLOSE IMPORT ATP-BINDING PROTEIN ALSA-RELATED"/>
    <property type="match status" value="1"/>
</dbReference>
<accession>A0A644TK38</accession>
<evidence type="ECO:0000313" key="11">
    <source>
        <dbReference type="EMBL" id="MPL66081.1"/>
    </source>
</evidence>
<dbReference type="InterPro" id="IPR027417">
    <property type="entry name" value="P-loop_NTPase"/>
</dbReference>
<dbReference type="SUPFAM" id="SSF52540">
    <property type="entry name" value="P-loop containing nucleoside triphosphate hydrolases"/>
    <property type="match status" value="2"/>
</dbReference>
<dbReference type="AlphaFoldDB" id="A0A644TK38"/>
<gene>
    <name evidence="11" type="primary">rbsA_6</name>
    <name evidence="11" type="ORF">SDC9_11749</name>
</gene>
<organism evidence="11">
    <name type="scientific">bioreactor metagenome</name>
    <dbReference type="NCBI Taxonomy" id="1076179"/>
    <lineage>
        <taxon>unclassified sequences</taxon>
        <taxon>metagenomes</taxon>
        <taxon>ecological metagenomes</taxon>
    </lineage>
</organism>
<keyword evidence="4" id="KW-0762">Sugar transport</keyword>
<comment type="caution">
    <text evidence="11">The sequence shown here is derived from an EMBL/GenBank/DDBJ whole genome shotgun (WGS) entry which is preliminary data.</text>
</comment>
<dbReference type="InterPro" id="IPR017871">
    <property type="entry name" value="ABC_transporter-like_CS"/>
</dbReference>
<feature type="domain" description="ABC transporter" evidence="10">
    <location>
        <begin position="1"/>
        <end position="244"/>
    </location>
</feature>
<dbReference type="PROSITE" id="PS50893">
    <property type="entry name" value="ABC_TRANSPORTER_2"/>
    <property type="match status" value="2"/>
</dbReference>
<keyword evidence="8" id="KW-1278">Translocase</keyword>
<keyword evidence="11" id="KW-0378">Hydrolase</keyword>
<sequence length="502" mass="55363">MNEENVIFEARGISKNFPGVKALDNVDLKIVAGEVHCLAGENGAGKSTLIEILGGTHQMDSGQLLLFNKSIKIQSPKHAQELGIAVLHQEVPILRDLTVAENLFLGRQPKSKLGFVDYKTMYKEAKKWLDVIHADIDPKKVLGRLSVSKQQLVSIAKAISLKAQVIIFDEPSAVLTDSELRRLFEIISTFKTEGKGIVYISHRLEEIFEIGDKVTVLRNGKLVGSEPIKSINRDVLVQMLVGHDVSESYIENKSVDASSNKTFEIRGINRGDQVKNINLTISSGEIFGIYGLVGSGRTEFARAIIGADKIESGQIFLDGNKLKISSPSDAIKYGICLVPEDRKNQGILLEKSISDNIALPSLKSLKRNFLISYRKISNYSNKYMQKLKISAPDSAQVVKFLSGGNQQKVVLAKWIGMNLNVFIFDEPTRGIDIGAKEEIRNLIRGLAREKKKVILISSEIPEILSIADRIGVMHEGRLAAIINRADATKEKLVAYSMGSTAQ</sequence>
<evidence type="ECO:0000256" key="7">
    <source>
        <dbReference type="ARBA" id="ARBA00022840"/>
    </source>
</evidence>
<dbReference type="GO" id="GO:0005886">
    <property type="term" value="C:plasma membrane"/>
    <property type="evidence" value="ECO:0007669"/>
    <property type="project" value="UniProtKB-SubCell"/>
</dbReference>
<evidence type="ECO:0000259" key="10">
    <source>
        <dbReference type="PROSITE" id="PS50893"/>
    </source>
</evidence>
<keyword evidence="6" id="KW-0547">Nucleotide-binding</keyword>
<evidence type="ECO:0000256" key="3">
    <source>
        <dbReference type="ARBA" id="ARBA00022475"/>
    </source>
</evidence>
<dbReference type="GO" id="GO:0005524">
    <property type="term" value="F:ATP binding"/>
    <property type="evidence" value="ECO:0007669"/>
    <property type="project" value="UniProtKB-KW"/>
</dbReference>
<dbReference type="EC" id="3.6.3.17" evidence="11"/>
<dbReference type="InterPro" id="IPR003593">
    <property type="entry name" value="AAA+_ATPase"/>
</dbReference>
<evidence type="ECO:0000256" key="6">
    <source>
        <dbReference type="ARBA" id="ARBA00022741"/>
    </source>
</evidence>
<feature type="domain" description="ABC transporter" evidence="10">
    <location>
        <begin position="250"/>
        <end position="500"/>
    </location>
</feature>
<dbReference type="CDD" id="cd03215">
    <property type="entry name" value="ABC_Carb_Monos_II"/>
    <property type="match status" value="1"/>
</dbReference>
<comment type="subcellular location">
    <subcellularLocation>
        <location evidence="1">Cell membrane</location>
        <topology evidence="1">Peripheral membrane protein</topology>
    </subcellularLocation>
</comment>
<dbReference type="SMART" id="SM00382">
    <property type="entry name" value="AAA"/>
    <property type="match status" value="2"/>
</dbReference>
<dbReference type="Pfam" id="PF00005">
    <property type="entry name" value="ABC_tran"/>
    <property type="match status" value="2"/>
</dbReference>
<dbReference type="GO" id="GO:0016887">
    <property type="term" value="F:ATP hydrolysis activity"/>
    <property type="evidence" value="ECO:0007669"/>
    <property type="project" value="InterPro"/>
</dbReference>
<dbReference type="EMBL" id="VSSQ01000030">
    <property type="protein sequence ID" value="MPL66081.1"/>
    <property type="molecule type" value="Genomic_DNA"/>
</dbReference>
<proteinExistence type="predicted"/>
<evidence type="ECO:0000256" key="4">
    <source>
        <dbReference type="ARBA" id="ARBA00022597"/>
    </source>
</evidence>
<evidence type="ECO:0000256" key="5">
    <source>
        <dbReference type="ARBA" id="ARBA00022737"/>
    </source>
</evidence>
<dbReference type="FunFam" id="3.40.50.300:FF:000127">
    <property type="entry name" value="Ribose import ATP-binding protein RbsA"/>
    <property type="match status" value="1"/>
</dbReference>
<keyword evidence="5" id="KW-0677">Repeat</keyword>
<keyword evidence="3" id="KW-1003">Cell membrane</keyword>
<evidence type="ECO:0000256" key="1">
    <source>
        <dbReference type="ARBA" id="ARBA00004202"/>
    </source>
</evidence>
<dbReference type="Gene3D" id="3.40.50.300">
    <property type="entry name" value="P-loop containing nucleotide triphosphate hydrolases"/>
    <property type="match status" value="2"/>
</dbReference>
<dbReference type="PROSITE" id="PS00211">
    <property type="entry name" value="ABC_TRANSPORTER_1"/>
    <property type="match status" value="1"/>
</dbReference>
<evidence type="ECO:0000256" key="2">
    <source>
        <dbReference type="ARBA" id="ARBA00022448"/>
    </source>
</evidence>
<dbReference type="CDD" id="cd03216">
    <property type="entry name" value="ABC_Carb_Monos_I"/>
    <property type="match status" value="1"/>
</dbReference>
<keyword evidence="9" id="KW-0472">Membrane</keyword>
<keyword evidence="7 11" id="KW-0067">ATP-binding</keyword>
<protein>
    <submittedName>
        <fullName evidence="11">Ribose import ATP-binding protein RbsA</fullName>
        <ecNumber evidence="11">3.6.3.17</ecNumber>
    </submittedName>
</protein>
<evidence type="ECO:0000256" key="9">
    <source>
        <dbReference type="ARBA" id="ARBA00023136"/>
    </source>
</evidence>
<name>A0A644TK38_9ZZZZ</name>
<reference evidence="11" key="1">
    <citation type="submission" date="2019-08" db="EMBL/GenBank/DDBJ databases">
        <authorList>
            <person name="Kucharzyk K."/>
            <person name="Murdoch R.W."/>
            <person name="Higgins S."/>
            <person name="Loffler F."/>
        </authorList>
    </citation>
    <scope>NUCLEOTIDE SEQUENCE</scope>
</reference>
<keyword evidence="2" id="KW-0813">Transport</keyword>
<dbReference type="InterPro" id="IPR003439">
    <property type="entry name" value="ABC_transporter-like_ATP-bd"/>
</dbReference>
<dbReference type="PANTHER" id="PTHR43790">
    <property type="entry name" value="CARBOHYDRATE TRANSPORT ATP-BINDING PROTEIN MG119-RELATED"/>
    <property type="match status" value="1"/>
</dbReference>
<dbReference type="InterPro" id="IPR050107">
    <property type="entry name" value="ABC_carbohydrate_import_ATPase"/>
</dbReference>